<dbReference type="AlphaFoldDB" id="A0A926ELN6"/>
<dbReference type="EMBL" id="JACRTD010000001">
    <property type="protein sequence ID" value="MBC8584168.1"/>
    <property type="molecule type" value="Genomic_DNA"/>
</dbReference>
<dbReference type="Proteomes" id="UP000623678">
    <property type="component" value="Unassembled WGS sequence"/>
</dbReference>
<dbReference type="SMART" id="SM00481">
    <property type="entry name" value="POLIIIAc"/>
    <property type="match status" value="1"/>
</dbReference>
<dbReference type="PANTHER" id="PTHR36928">
    <property type="entry name" value="PHOSPHATASE YCDX-RELATED"/>
    <property type="match status" value="1"/>
</dbReference>
<dbReference type="PANTHER" id="PTHR36928:SF1">
    <property type="entry name" value="PHOSPHATASE YCDX-RELATED"/>
    <property type="match status" value="1"/>
</dbReference>
<comment type="caution">
    <text evidence="2">The sequence shown here is derived from an EMBL/GenBank/DDBJ whole genome shotgun (WGS) entry which is preliminary data.</text>
</comment>
<gene>
    <name evidence="2" type="ORF">H8705_01035</name>
</gene>
<sequence length="241" mass="27449">MHVVAETHSHTNACSHAFSTLYENVLACKRKGLPFLCVTEHGPDIPDAPHYWFFKNLVKVVPSLLEGIILLRGAEVNILNYEGKLDLSDKILENLEWVIASYHTCCCEPSTIEDHTKGWLAVAKNPLVDVIGHCGDERFRFDYEMVVKEFAKNDKIVEINAHSFECRPGSEKNCREILLLCKKYGVKIVASSDAHFFESLGDCQASLKMMEEVDYPRELILNIDYDRFLAEARKRSGKRLV</sequence>
<dbReference type="InterPro" id="IPR004013">
    <property type="entry name" value="PHP_dom"/>
</dbReference>
<proteinExistence type="predicted"/>
<dbReference type="InterPro" id="IPR050243">
    <property type="entry name" value="PHP_phosphatase"/>
</dbReference>
<dbReference type="NCBIfam" id="NF006702">
    <property type="entry name" value="PRK09248.1"/>
    <property type="match status" value="1"/>
</dbReference>
<dbReference type="GO" id="GO:0008270">
    <property type="term" value="F:zinc ion binding"/>
    <property type="evidence" value="ECO:0007669"/>
    <property type="project" value="TreeGrafter"/>
</dbReference>
<reference evidence="2" key="1">
    <citation type="submission" date="2020-08" db="EMBL/GenBank/DDBJ databases">
        <title>Genome public.</title>
        <authorList>
            <person name="Liu C."/>
            <person name="Sun Q."/>
        </authorList>
    </citation>
    <scope>NUCLEOTIDE SEQUENCE</scope>
    <source>
        <strain evidence="2">NSJ-64</strain>
    </source>
</reference>
<dbReference type="InterPro" id="IPR003141">
    <property type="entry name" value="Pol/His_phosphatase_N"/>
</dbReference>
<dbReference type="RefSeq" id="WP_262394020.1">
    <property type="nucleotide sequence ID" value="NZ_JACRTD010000001.1"/>
</dbReference>
<name>A0A926ELN6_9FIRM</name>
<feature type="domain" description="Polymerase/histidinol phosphatase N-terminal" evidence="1">
    <location>
        <begin position="5"/>
        <end position="80"/>
    </location>
</feature>
<dbReference type="Pfam" id="PF02811">
    <property type="entry name" value="PHP"/>
    <property type="match status" value="1"/>
</dbReference>
<organism evidence="2 3">
    <name type="scientific">Youxingia wuxianensis</name>
    <dbReference type="NCBI Taxonomy" id="2763678"/>
    <lineage>
        <taxon>Bacteria</taxon>
        <taxon>Bacillati</taxon>
        <taxon>Bacillota</taxon>
        <taxon>Clostridia</taxon>
        <taxon>Eubacteriales</taxon>
        <taxon>Oscillospiraceae</taxon>
        <taxon>Youxingia</taxon>
    </lineage>
</organism>
<dbReference type="Gene3D" id="3.20.20.140">
    <property type="entry name" value="Metal-dependent hydrolases"/>
    <property type="match status" value="1"/>
</dbReference>
<protein>
    <submittedName>
        <fullName evidence="2">Phosphatase</fullName>
    </submittedName>
</protein>
<dbReference type="SUPFAM" id="SSF89550">
    <property type="entry name" value="PHP domain-like"/>
    <property type="match status" value="1"/>
</dbReference>
<dbReference type="GO" id="GO:0005829">
    <property type="term" value="C:cytosol"/>
    <property type="evidence" value="ECO:0007669"/>
    <property type="project" value="TreeGrafter"/>
</dbReference>
<dbReference type="CDD" id="cd07437">
    <property type="entry name" value="PHP_HisPPase_Ycdx_like"/>
    <property type="match status" value="1"/>
</dbReference>
<accession>A0A926ELN6</accession>
<evidence type="ECO:0000313" key="2">
    <source>
        <dbReference type="EMBL" id="MBC8584168.1"/>
    </source>
</evidence>
<evidence type="ECO:0000259" key="1">
    <source>
        <dbReference type="SMART" id="SM00481"/>
    </source>
</evidence>
<dbReference type="InterPro" id="IPR016195">
    <property type="entry name" value="Pol/histidinol_Pase-like"/>
</dbReference>
<dbReference type="GO" id="GO:0042578">
    <property type="term" value="F:phosphoric ester hydrolase activity"/>
    <property type="evidence" value="ECO:0007669"/>
    <property type="project" value="TreeGrafter"/>
</dbReference>
<keyword evidence="3" id="KW-1185">Reference proteome</keyword>
<evidence type="ECO:0000313" key="3">
    <source>
        <dbReference type="Proteomes" id="UP000623678"/>
    </source>
</evidence>